<proteinExistence type="predicted"/>
<dbReference type="GO" id="GO:0031106">
    <property type="term" value="P:septin ring organization"/>
    <property type="evidence" value="ECO:0007669"/>
    <property type="project" value="TreeGrafter"/>
</dbReference>
<accession>A0A914C6P8</accession>
<dbReference type="Proteomes" id="UP000887540">
    <property type="component" value="Unplaced"/>
</dbReference>
<dbReference type="PANTHER" id="PTHR21538">
    <property type="entry name" value="ANILLIN/RHOTEKIN RTKN"/>
    <property type="match status" value="1"/>
</dbReference>
<feature type="domain" description="Anillin homology" evidence="2">
    <location>
        <begin position="3"/>
        <end position="123"/>
    </location>
</feature>
<evidence type="ECO:0000313" key="4">
    <source>
        <dbReference type="WBParaSite" id="ACRNAN_Path_434.g1643.t1"/>
    </source>
</evidence>
<feature type="region of interest" description="Disordered" evidence="1">
    <location>
        <begin position="505"/>
        <end position="554"/>
    </location>
</feature>
<dbReference type="InterPro" id="IPR051364">
    <property type="entry name" value="Cytokinesis/Rho-signaling"/>
</dbReference>
<organism evidence="3 4">
    <name type="scientific">Acrobeloides nanus</name>
    <dbReference type="NCBI Taxonomy" id="290746"/>
    <lineage>
        <taxon>Eukaryota</taxon>
        <taxon>Metazoa</taxon>
        <taxon>Ecdysozoa</taxon>
        <taxon>Nematoda</taxon>
        <taxon>Chromadorea</taxon>
        <taxon>Rhabditida</taxon>
        <taxon>Tylenchina</taxon>
        <taxon>Cephalobomorpha</taxon>
        <taxon>Cephaloboidea</taxon>
        <taxon>Cephalobidae</taxon>
        <taxon>Acrobeloides</taxon>
    </lineage>
</organism>
<dbReference type="WBParaSite" id="ACRNAN_Path_434.g1643.t1">
    <property type="protein sequence ID" value="ACRNAN_Path_434.g1643.t1"/>
    <property type="gene ID" value="ACRNAN_Path_434.g1643"/>
</dbReference>
<reference evidence="4" key="1">
    <citation type="submission" date="2022-11" db="UniProtKB">
        <authorList>
            <consortium name="WormBaseParasite"/>
        </authorList>
    </citation>
    <scope>IDENTIFICATION</scope>
</reference>
<feature type="compositionally biased region" description="Polar residues" evidence="1">
    <location>
        <begin position="384"/>
        <end position="402"/>
    </location>
</feature>
<feature type="region of interest" description="Disordered" evidence="1">
    <location>
        <begin position="452"/>
        <end position="485"/>
    </location>
</feature>
<evidence type="ECO:0000259" key="2">
    <source>
        <dbReference type="Pfam" id="PF08174"/>
    </source>
</evidence>
<dbReference type="GO" id="GO:0000281">
    <property type="term" value="P:mitotic cytokinesis"/>
    <property type="evidence" value="ECO:0007669"/>
    <property type="project" value="TreeGrafter"/>
</dbReference>
<sequence length="569" mass="64431">MFTKVIFKNVSFPLAWPAEEYFDNKGEWREFKVVLILRSDDGQEIISDPLEKINRTFSDLKFNQTFIFNNLSPEFSIEAILYAQRSDENAVPTIVQSVSRSLGRRFGLSLKRYMGSSNTINSKFFIEEEEEEIKDPQDETRMFRELTPIGRTVFRLQNASLSGLIRVYQLQTEWPELMNRRIPKSALLPIFGNICCQIFVQPNSLVQPLAQGALDLYFIDDRLLLQQLSCVLQGGFLKCYNPNSNTTMSNSSPINIPIDENTEVDLTGFQTALKITLHDSKGDFQKRLMIIASSQSSFLGWKEAIKLQILDCQTWKEFASLNHNTFSLKSMGGLNLSLRNSISRYAQQFGTLPVIASDTRKFLQEQGFDLPIYRRSRRPLSTVFPKQNNAKETTPDESQLNHMTKKRRPESDVLPNTYVINLKIGLSDDDVDEIDNETLRKISSSTKPIPIVASETESKSSLSSSSSSVSSSSTRVTTSRTNLSSSLVNKIKQDEINRELSSTLPKVIRTKVPPPIPPKPSIVRSPPPPSSSSRSYKPPVPPRKLPPSQSFTQPIRMYNYASDITVTRL</sequence>
<keyword evidence="3" id="KW-1185">Reference proteome</keyword>
<dbReference type="PANTHER" id="PTHR21538:SF24">
    <property type="entry name" value="PH DOMAIN-CONTAINING PROTEIN"/>
    <property type="match status" value="1"/>
</dbReference>
<feature type="compositionally biased region" description="Pro residues" evidence="1">
    <location>
        <begin position="512"/>
        <end position="530"/>
    </location>
</feature>
<feature type="region of interest" description="Disordered" evidence="1">
    <location>
        <begin position="384"/>
        <end position="412"/>
    </location>
</feature>
<dbReference type="InterPro" id="IPR012966">
    <property type="entry name" value="AHD"/>
</dbReference>
<evidence type="ECO:0000313" key="3">
    <source>
        <dbReference type="Proteomes" id="UP000887540"/>
    </source>
</evidence>
<dbReference type="GO" id="GO:0005826">
    <property type="term" value="C:actomyosin contractile ring"/>
    <property type="evidence" value="ECO:0007669"/>
    <property type="project" value="TreeGrafter"/>
</dbReference>
<dbReference type="Pfam" id="PF08174">
    <property type="entry name" value="Anillin"/>
    <property type="match status" value="1"/>
</dbReference>
<dbReference type="AlphaFoldDB" id="A0A914C6P8"/>
<name>A0A914C6P8_9BILA</name>
<protein>
    <submittedName>
        <fullName evidence="4">Anillin homology domain-containing protein</fullName>
    </submittedName>
</protein>
<dbReference type="GO" id="GO:0000915">
    <property type="term" value="P:actomyosin contractile ring assembly"/>
    <property type="evidence" value="ECO:0007669"/>
    <property type="project" value="TreeGrafter"/>
</dbReference>
<feature type="compositionally biased region" description="Low complexity" evidence="1">
    <location>
        <begin position="459"/>
        <end position="485"/>
    </location>
</feature>
<evidence type="ECO:0000256" key="1">
    <source>
        <dbReference type="SAM" id="MobiDB-lite"/>
    </source>
</evidence>